<dbReference type="Gene3D" id="1.25.40.20">
    <property type="entry name" value="Ankyrin repeat-containing domain"/>
    <property type="match status" value="1"/>
</dbReference>
<evidence type="ECO:0000256" key="1">
    <source>
        <dbReference type="ARBA" id="ARBA00022737"/>
    </source>
</evidence>
<gene>
    <name evidence="4" type="ORF">NBH00_15615</name>
</gene>
<keyword evidence="5" id="KW-1185">Reference proteome</keyword>
<keyword evidence="1" id="KW-0677">Repeat</keyword>
<evidence type="ECO:0000256" key="2">
    <source>
        <dbReference type="ARBA" id="ARBA00023043"/>
    </source>
</evidence>
<accession>A0ABY5DMY0</accession>
<dbReference type="PANTHER" id="PTHR24193">
    <property type="entry name" value="ANKYRIN REPEAT PROTEIN"/>
    <property type="match status" value="1"/>
</dbReference>
<dbReference type="Proteomes" id="UP001056035">
    <property type="component" value="Chromosome"/>
</dbReference>
<dbReference type="PANTHER" id="PTHR24193:SF121">
    <property type="entry name" value="ADA2A-CONTAINING COMPLEX COMPONENT 3, ISOFORM D"/>
    <property type="match status" value="1"/>
</dbReference>
<sequence length="173" mass="18050">MIEAGADLDLLATESSGGVPGGSALLHAAVFGMTDVLDAVVGAGARVRSLVEAAAAGDLTGWPIDEASDEERIRALIMAADHQRLDVMDQLLAAGTPIDGVDPVWDRHPLRLAAEHGRPVSVRYLLEHGADPTLTDHQGRSALDLCQGEHRYMPGPGHDGRTGLLRAALEAGG</sequence>
<keyword evidence="2 3" id="KW-0040">ANK repeat</keyword>
<dbReference type="InterPro" id="IPR036770">
    <property type="entry name" value="Ankyrin_rpt-contain_sf"/>
</dbReference>
<name>A0ABY5DMY0_9ACTN</name>
<reference evidence="4 5" key="1">
    <citation type="submission" date="2022-06" db="EMBL/GenBank/DDBJ databases">
        <title>Paraconexibacter antarcticus.</title>
        <authorList>
            <person name="Kim C.S."/>
        </authorList>
    </citation>
    <scope>NUCLEOTIDE SEQUENCE [LARGE SCALE GENOMIC DNA]</scope>
    <source>
        <strain evidence="4 5">02-257</strain>
    </source>
</reference>
<dbReference type="RefSeq" id="WP_254569520.1">
    <property type="nucleotide sequence ID" value="NZ_CP098502.1"/>
</dbReference>
<dbReference type="SMART" id="SM00248">
    <property type="entry name" value="ANK"/>
    <property type="match status" value="3"/>
</dbReference>
<evidence type="ECO:0000313" key="5">
    <source>
        <dbReference type="Proteomes" id="UP001056035"/>
    </source>
</evidence>
<feature type="repeat" description="ANK" evidence="3">
    <location>
        <begin position="105"/>
        <end position="137"/>
    </location>
</feature>
<dbReference type="Pfam" id="PF12796">
    <property type="entry name" value="Ank_2"/>
    <property type="match status" value="1"/>
</dbReference>
<dbReference type="InterPro" id="IPR002110">
    <property type="entry name" value="Ankyrin_rpt"/>
</dbReference>
<proteinExistence type="predicted"/>
<protein>
    <submittedName>
        <fullName evidence="4">Ankyrin repeat domain-containing protein</fullName>
    </submittedName>
</protein>
<evidence type="ECO:0000256" key="3">
    <source>
        <dbReference type="PROSITE-ProRule" id="PRU00023"/>
    </source>
</evidence>
<dbReference type="SUPFAM" id="SSF48403">
    <property type="entry name" value="Ankyrin repeat"/>
    <property type="match status" value="1"/>
</dbReference>
<dbReference type="EMBL" id="CP098502">
    <property type="protein sequence ID" value="UTI62785.1"/>
    <property type="molecule type" value="Genomic_DNA"/>
</dbReference>
<dbReference type="InterPro" id="IPR050663">
    <property type="entry name" value="Ankyrin-SOCS_Box"/>
</dbReference>
<dbReference type="PROSITE" id="PS50297">
    <property type="entry name" value="ANK_REP_REGION"/>
    <property type="match status" value="1"/>
</dbReference>
<organism evidence="4 5">
    <name type="scientific">Paraconexibacter antarcticus</name>
    <dbReference type="NCBI Taxonomy" id="2949664"/>
    <lineage>
        <taxon>Bacteria</taxon>
        <taxon>Bacillati</taxon>
        <taxon>Actinomycetota</taxon>
        <taxon>Thermoleophilia</taxon>
        <taxon>Solirubrobacterales</taxon>
        <taxon>Paraconexibacteraceae</taxon>
        <taxon>Paraconexibacter</taxon>
    </lineage>
</organism>
<evidence type="ECO:0000313" key="4">
    <source>
        <dbReference type="EMBL" id="UTI62785.1"/>
    </source>
</evidence>
<dbReference type="PROSITE" id="PS50088">
    <property type="entry name" value="ANK_REPEAT"/>
    <property type="match status" value="1"/>
</dbReference>